<gene>
    <name evidence="1" type="ORF">CVLEPA_LOCUS19827</name>
</gene>
<evidence type="ECO:0000313" key="1">
    <source>
        <dbReference type="EMBL" id="CAK8687762.1"/>
    </source>
</evidence>
<accession>A0ABP0G8Z8</accession>
<sequence length="71" mass="8468">MDVTKTVDVDEKEVTTLDKSRTELLKPREEEELFLSRRDSERKKRPQPMCFHDVMMTSMSIFKIKVQSAYQ</sequence>
<proteinExistence type="predicted"/>
<keyword evidence="2" id="KW-1185">Reference proteome</keyword>
<protein>
    <submittedName>
        <fullName evidence="1">Uncharacterized protein</fullName>
    </submittedName>
</protein>
<comment type="caution">
    <text evidence="1">The sequence shown here is derived from an EMBL/GenBank/DDBJ whole genome shotgun (WGS) entry which is preliminary data.</text>
</comment>
<reference evidence="1 2" key="1">
    <citation type="submission" date="2024-02" db="EMBL/GenBank/DDBJ databases">
        <authorList>
            <person name="Daric V."/>
            <person name="Darras S."/>
        </authorList>
    </citation>
    <scope>NUCLEOTIDE SEQUENCE [LARGE SCALE GENOMIC DNA]</scope>
</reference>
<dbReference type="EMBL" id="CAWYQH010000106">
    <property type="protein sequence ID" value="CAK8687762.1"/>
    <property type="molecule type" value="Genomic_DNA"/>
</dbReference>
<evidence type="ECO:0000313" key="2">
    <source>
        <dbReference type="Proteomes" id="UP001642483"/>
    </source>
</evidence>
<organism evidence="1 2">
    <name type="scientific">Clavelina lepadiformis</name>
    <name type="common">Light-bulb sea squirt</name>
    <name type="synonym">Ascidia lepadiformis</name>
    <dbReference type="NCBI Taxonomy" id="159417"/>
    <lineage>
        <taxon>Eukaryota</taxon>
        <taxon>Metazoa</taxon>
        <taxon>Chordata</taxon>
        <taxon>Tunicata</taxon>
        <taxon>Ascidiacea</taxon>
        <taxon>Aplousobranchia</taxon>
        <taxon>Clavelinidae</taxon>
        <taxon>Clavelina</taxon>
    </lineage>
</organism>
<dbReference type="Proteomes" id="UP001642483">
    <property type="component" value="Unassembled WGS sequence"/>
</dbReference>
<name>A0ABP0G8Z8_CLALP</name>